<evidence type="ECO:0000313" key="2">
    <source>
        <dbReference type="EMBL" id="SHK94241.1"/>
    </source>
</evidence>
<dbReference type="EMBL" id="FRBP01000001">
    <property type="protein sequence ID" value="SHK94241.1"/>
    <property type="molecule type" value="Genomic_DNA"/>
</dbReference>
<sequence length="72" mass="8430">MKAQLIKDAVFCFISFFILTGILSFYTYMDTGMWTCSPWWLLCLIMGAIVYTALYNARLEEYSKEKEHKNGI</sequence>
<feature type="transmembrane region" description="Helical" evidence="1">
    <location>
        <begin position="39"/>
        <end position="57"/>
    </location>
</feature>
<gene>
    <name evidence="2" type="ORF">SAMN04515649_101335</name>
</gene>
<name>A0AB74EYT0_9FIRM</name>
<organism evidence="2 3">
    <name type="scientific">Eubacterium callanderi</name>
    <dbReference type="NCBI Taxonomy" id="53442"/>
    <lineage>
        <taxon>Bacteria</taxon>
        <taxon>Bacillati</taxon>
        <taxon>Bacillota</taxon>
        <taxon>Clostridia</taxon>
        <taxon>Eubacteriales</taxon>
        <taxon>Eubacteriaceae</taxon>
        <taxon>Eubacterium</taxon>
    </lineage>
</organism>
<dbReference type="Proteomes" id="UP000184012">
    <property type="component" value="Unassembled WGS sequence"/>
</dbReference>
<evidence type="ECO:0000256" key="1">
    <source>
        <dbReference type="SAM" id="Phobius"/>
    </source>
</evidence>
<keyword evidence="1" id="KW-0812">Transmembrane</keyword>
<keyword evidence="1" id="KW-1133">Transmembrane helix</keyword>
<comment type="caution">
    <text evidence="2">The sequence shown here is derived from an EMBL/GenBank/DDBJ whole genome shotgun (WGS) entry which is preliminary data.</text>
</comment>
<proteinExistence type="predicted"/>
<dbReference type="AlphaFoldDB" id="A0AB74EYT0"/>
<keyword evidence="1" id="KW-0472">Membrane</keyword>
<dbReference type="RefSeq" id="WP_073382058.1">
    <property type="nucleotide sequence ID" value="NZ_FRBP01000001.1"/>
</dbReference>
<evidence type="ECO:0000313" key="3">
    <source>
        <dbReference type="Proteomes" id="UP000184012"/>
    </source>
</evidence>
<feature type="transmembrane region" description="Helical" evidence="1">
    <location>
        <begin position="9"/>
        <end position="27"/>
    </location>
</feature>
<accession>A0AB74EYT0</accession>
<protein>
    <submittedName>
        <fullName evidence="2">Uncharacterized protein</fullName>
    </submittedName>
</protein>
<reference evidence="2 3" key="1">
    <citation type="submission" date="2016-11" db="EMBL/GenBank/DDBJ databases">
        <authorList>
            <person name="Varghese N."/>
            <person name="Submissions S."/>
        </authorList>
    </citation>
    <scope>NUCLEOTIDE SEQUENCE [LARGE SCALE GENOMIC DNA]</scope>
    <source>
        <strain evidence="2 3">FD</strain>
    </source>
</reference>